<evidence type="ECO:0000256" key="3">
    <source>
        <dbReference type="SAM" id="Phobius"/>
    </source>
</evidence>
<dbReference type="EMBL" id="CP065748">
    <property type="protein sequence ID" value="QPS81101.1"/>
    <property type="molecule type" value="Genomic_DNA"/>
</dbReference>
<keyword evidence="1" id="KW-0597">Phosphoprotein</keyword>
<dbReference type="AlphaFoldDB" id="A0A1H3GPI0"/>
<evidence type="ECO:0000313" key="8">
    <source>
        <dbReference type="Proteomes" id="UP000595064"/>
    </source>
</evidence>
<dbReference type="InterPro" id="IPR012340">
    <property type="entry name" value="NA-bd_OB-fold"/>
</dbReference>
<evidence type="ECO:0000259" key="4">
    <source>
        <dbReference type="PROSITE" id="PS51857"/>
    </source>
</evidence>
<keyword evidence="3" id="KW-0812">Transmembrane</keyword>
<dbReference type="Pfam" id="PF00313">
    <property type="entry name" value="CSD"/>
    <property type="match status" value="1"/>
</dbReference>
<keyword evidence="3" id="KW-1133">Transmembrane helix</keyword>
<dbReference type="Pfam" id="PF06961">
    <property type="entry name" value="DUF1294"/>
    <property type="match status" value="1"/>
</dbReference>
<dbReference type="GeneID" id="94690748"/>
<dbReference type="EMBL" id="FNPE01000002">
    <property type="protein sequence ID" value="SDY05232.1"/>
    <property type="molecule type" value="Genomic_DNA"/>
</dbReference>
<evidence type="ECO:0000313" key="6">
    <source>
        <dbReference type="EMBL" id="SDY05232.1"/>
    </source>
</evidence>
<reference evidence="5 8" key="2">
    <citation type="submission" date="2020-12" db="EMBL/GenBank/DDBJ databases">
        <title>FDA dAtabase for Regulatory Grade micrObial Sequences (FDA-ARGOS): Supporting development and validation of Infectious Disease Dx tests.</title>
        <authorList>
            <person name="Sproer C."/>
            <person name="Gronow S."/>
            <person name="Severitt S."/>
            <person name="Schroder I."/>
            <person name="Tallon L."/>
            <person name="Sadzewicz L."/>
            <person name="Zhao X."/>
            <person name="Boylan J."/>
            <person name="Ott S."/>
            <person name="Bowen H."/>
            <person name="Vavikolanu K."/>
            <person name="Mehta A."/>
            <person name="Aluvathingal J."/>
            <person name="Nadendla S."/>
            <person name="Lowell S."/>
            <person name="Myers T."/>
            <person name="Yan Y."/>
            <person name="Sichtig H."/>
        </authorList>
    </citation>
    <scope>NUCLEOTIDE SEQUENCE [LARGE SCALE GENOMIC DNA]</scope>
    <source>
        <strain evidence="5 8">FDAARGOS_890</strain>
    </source>
</reference>
<dbReference type="GO" id="GO:0003730">
    <property type="term" value="F:mRNA 3'-UTR binding"/>
    <property type="evidence" value="ECO:0007669"/>
    <property type="project" value="TreeGrafter"/>
</dbReference>
<sequence>MRQQGRITGWKDEQGFGFIEPDGGGAPVFVHIKSFTDRRRRPEGGERVSYVPGRNAQGKWRAQDVAFIGESRSGHPQPARRRRAGMSSRPQSTVRGQVAVGLAAAFFCVLMAVAWIGRMPWALVGLYAAASLVTFMVYGFDKSAAVHDRWRTSEGRLHLLALLGGWPGALLAQGLLRHKSSKASFQLVFWITVGINCGLLAWLLSPAGAPLRALAPGIF</sequence>
<dbReference type="Gene3D" id="2.40.50.140">
    <property type="entry name" value="Nucleic acid-binding proteins"/>
    <property type="match status" value="1"/>
</dbReference>
<feature type="region of interest" description="Disordered" evidence="2">
    <location>
        <begin position="71"/>
        <end position="90"/>
    </location>
</feature>
<dbReference type="CDD" id="cd04458">
    <property type="entry name" value="CSP_CDS"/>
    <property type="match status" value="1"/>
</dbReference>
<gene>
    <name evidence="5" type="ORF">I6G47_29750</name>
    <name evidence="6" type="ORF">SAMN05421547_102305</name>
</gene>
<evidence type="ECO:0000256" key="2">
    <source>
        <dbReference type="SAM" id="MobiDB-lite"/>
    </source>
</evidence>
<accession>A0A1H3GPI0</accession>
<evidence type="ECO:0000313" key="7">
    <source>
        <dbReference type="Proteomes" id="UP000183417"/>
    </source>
</evidence>
<dbReference type="InterPro" id="IPR010718">
    <property type="entry name" value="DUF1294"/>
</dbReference>
<organism evidence="6 7">
    <name type="scientific">Delftia lacustris</name>
    <dbReference type="NCBI Taxonomy" id="558537"/>
    <lineage>
        <taxon>Bacteria</taxon>
        <taxon>Pseudomonadati</taxon>
        <taxon>Pseudomonadota</taxon>
        <taxon>Betaproteobacteria</taxon>
        <taxon>Burkholderiales</taxon>
        <taxon>Comamonadaceae</taxon>
        <taxon>Delftia</taxon>
    </lineage>
</organism>
<dbReference type="PANTHER" id="PTHR12962">
    <property type="entry name" value="CALCIUM-REGULATED HEAT STABLE PROTEIN CRHSP-24-RELATED"/>
    <property type="match status" value="1"/>
</dbReference>
<dbReference type="InterPro" id="IPR011129">
    <property type="entry name" value="CSD"/>
</dbReference>
<reference evidence="6 7" key="1">
    <citation type="submission" date="2016-10" db="EMBL/GenBank/DDBJ databases">
        <authorList>
            <person name="de Groot N.N."/>
        </authorList>
    </citation>
    <scope>NUCLEOTIDE SEQUENCE [LARGE SCALE GENOMIC DNA]</scope>
    <source>
        <strain evidence="6 7">LMG 24775</strain>
    </source>
</reference>
<dbReference type="KEGG" id="dla:I6G47_29750"/>
<feature type="domain" description="CSD" evidence="4">
    <location>
        <begin position="2"/>
        <end position="67"/>
    </location>
</feature>
<evidence type="ECO:0000313" key="5">
    <source>
        <dbReference type="EMBL" id="QPS81101.1"/>
    </source>
</evidence>
<dbReference type="SUPFAM" id="SSF50249">
    <property type="entry name" value="Nucleic acid-binding proteins"/>
    <property type="match status" value="1"/>
</dbReference>
<keyword evidence="3" id="KW-0472">Membrane</keyword>
<dbReference type="InterPro" id="IPR052069">
    <property type="entry name" value="Ca-reg_mRNA-binding_domain"/>
</dbReference>
<name>A0A1H3GPI0_9BURK</name>
<feature type="transmembrane region" description="Helical" evidence="3">
    <location>
        <begin position="121"/>
        <end position="138"/>
    </location>
</feature>
<dbReference type="RefSeq" id="WP_016451183.1">
    <property type="nucleotide sequence ID" value="NZ_CP065748.1"/>
</dbReference>
<feature type="transmembrane region" description="Helical" evidence="3">
    <location>
        <begin position="96"/>
        <end position="115"/>
    </location>
</feature>
<dbReference type="InterPro" id="IPR002059">
    <property type="entry name" value="CSP_DNA-bd"/>
</dbReference>
<proteinExistence type="predicted"/>
<dbReference type="PROSITE" id="PS51857">
    <property type="entry name" value="CSD_2"/>
    <property type="match status" value="1"/>
</dbReference>
<dbReference type="SMART" id="SM00357">
    <property type="entry name" value="CSP"/>
    <property type="match status" value="1"/>
</dbReference>
<protein>
    <submittedName>
        <fullName evidence="5">Cold shock and DUF1294 domain-containing protein</fullName>
    </submittedName>
    <submittedName>
        <fullName evidence="6">Uncharacterized membrane protein YsdA, DUF1294 family</fullName>
    </submittedName>
</protein>
<keyword evidence="8" id="KW-1185">Reference proteome</keyword>
<dbReference type="Proteomes" id="UP000183417">
    <property type="component" value="Unassembled WGS sequence"/>
</dbReference>
<dbReference type="GO" id="GO:0043488">
    <property type="term" value="P:regulation of mRNA stability"/>
    <property type="evidence" value="ECO:0007669"/>
    <property type="project" value="TreeGrafter"/>
</dbReference>
<feature type="transmembrane region" description="Helical" evidence="3">
    <location>
        <begin position="183"/>
        <end position="204"/>
    </location>
</feature>
<dbReference type="PANTHER" id="PTHR12962:SF1">
    <property type="entry name" value="COLD SHOCK DOMAIN-CONTAINING PROTEIN CG9705"/>
    <property type="match status" value="1"/>
</dbReference>
<dbReference type="GO" id="GO:0005829">
    <property type="term" value="C:cytosol"/>
    <property type="evidence" value="ECO:0007669"/>
    <property type="project" value="UniProtKB-ARBA"/>
</dbReference>
<evidence type="ECO:0000256" key="1">
    <source>
        <dbReference type="ARBA" id="ARBA00022553"/>
    </source>
</evidence>
<dbReference type="Proteomes" id="UP000595064">
    <property type="component" value="Chromosome"/>
</dbReference>